<comment type="caution">
    <text evidence="3">The sequence shown here is derived from an EMBL/GenBank/DDBJ whole genome shotgun (WGS) entry which is preliminary data.</text>
</comment>
<dbReference type="Gene3D" id="3.40.50.10190">
    <property type="entry name" value="BRCT domain"/>
    <property type="match status" value="4"/>
</dbReference>
<feature type="compositionally biased region" description="Low complexity" evidence="1">
    <location>
        <begin position="518"/>
        <end position="534"/>
    </location>
</feature>
<keyword evidence="4" id="KW-1185">Reference proteome</keyword>
<gene>
    <name evidence="3" type="ORF">DASB73_018180</name>
</gene>
<name>A0AAV5RH52_STABA</name>
<feature type="region of interest" description="Disordered" evidence="1">
    <location>
        <begin position="488"/>
        <end position="624"/>
    </location>
</feature>
<dbReference type="SUPFAM" id="SSF52113">
    <property type="entry name" value="BRCT domain"/>
    <property type="match status" value="4"/>
</dbReference>
<protein>
    <submittedName>
        <fullName evidence="3">Rtt107 protein</fullName>
    </submittedName>
</protein>
<dbReference type="Pfam" id="PF00533">
    <property type="entry name" value="BRCT"/>
    <property type="match status" value="1"/>
</dbReference>
<dbReference type="PANTHER" id="PTHR47667:SF1">
    <property type="entry name" value="REGULATOR OF TY1 TRANSPOSITION PROTEIN 107"/>
    <property type="match status" value="1"/>
</dbReference>
<dbReference type="InterPro" id="IPR001357">
    <property type="entry name" value="BRCT_dom"/>
</dbReference>
<organism evidence="3 4">
    <name type="scientific">Starmerella bacillaris</name>
    <name type="common">Yeast</name>
    <name type="synonym">Candida zemplinina</name>
    <dbReference type="NCBI Taxonomy" id="1247836"/>
    <lineage>
        <taxon>Eukaryota</taxon>
        <taxon>Fungi</taxon>
        <taxon>Dikarya</taxon>
        <taxon>Ascomycota</taxon>
        <taxon>Saccharomycotina</taxon>
        <taxon>Dipodascomycetes</taxon>
        <taxon>Dipodascales</taxon>
        <taxon>Trichomonascaceae</taxon>
        <taxon>Starmerella</taxon>
    </lineage>
</organism>
<evidence type="ECO:0000256" key="1">
    <source>
        <dbReference type="SAM" id="MobiDB-lite"/>
    </source>
</evidence>
<dbReference type="Pfam" id="PF16589">
    <property type="entry name" value="BRCT_2"/>
    <property type="match status" value="1"/>
</dbReference>
<feature type="compositionally biased region" description="Polar residues" evidence="1">
    <location>
        <begin position="536"/>
        <end position="582"/>
    </location>
</feature>
<feature type="compositionally biased region" description="Acidic residues" evidence="1">
    <location>
        <begin position="489"/>
        <end position="512"/>
    </location>
</feature>
<dbReference type="Pfam" id="PF16770">
    <property type="entry name" value="RTT107_BRCT_5"/>
    <property type="match status" value="1"/>
</dbReference>
<dbReference type="EMBL" id="BTGC01000003">
    <property type="protein sequence ID" value="GMM50860.1"/>
    <property type="molecule type" value="Genomic_DNA"/>
</dbReference>
<evidence type="ECO:0000259" key="2">
    <source>
        <dbReference type="PROSITE" id="PS50172"/>
    </source>
</evidence>
<feature type="domain" description="BRCT" evidence="2">
    <location>
        <begin position="96"/>
        <end position="191"/>
    </location>
</feature>
<accession>A0AAV5RH52</accession>
<feature type="domain" description="BRCT" evidence="2">
    <location>
        <begin position="331"/>
        <end position="415"/>
    </location>
</feature>
<proteinExistence type="predicted"/>
<dbReference type="InterPro" id="IPR053036">
    <property type="entry name" value="CellCycle_DNARepair_Reg"/>
</dbReference>
<feature type="compositionally biased region" description="Low complexity" evidence="1">
    <location>
        <begin position="615"/>
        <end position="624"/>
    </location>
</feature>
<dbReference type="Proteomes" id="UP001362899">
    <property type="component" value="Unassembled WGS sequence"/>
</dbReference>
<sequence>MVFSDRKLIVVRSIEESNSKFERLEKLIEDNGGEIVAWDERTDVDVSPKLIVVSNSPDYERSEEMKRFMVPTVNESWIHVCIEEQKLVPMRPYSPDPRNFLRDVIACFSGLSEGDMDVFKAGIRANGGDFSDLVTRYTTHVIAIDLKTPECQLVLQSRQNNPEVKIKLVKPEWLDVCIKLQCKVDDSVYLLDDDTERSAHTQRPSQDLTGTFPLRDSPRLAVQQSVRDSLGTDILGNRRVFLSSDLGLSEAVARTVKYLIETNGGKLETDLSKAQIFLGKWREGEEYLLASKQRIILGNITWLYWVTIHQKFEKPSKLLHYPEVKDGLYTMKSLRICVTNYTGDARAYLQSLIHSIGATYSGKLIENHTTHLITAYEGGQKFEAAKKWGIPVVNHLWLEDSYAYWQRQDEESRLYTYFPPKLSLSTLIGTRHLVHQVLNKFQKPNEIPVERGQHPKRQAKQKAGNWLHDAMIIEGEFQKQLKRGRIEIENGDDEVDSVDDNNDDEDTAESEGESSNRKTVTVSNKSSSTATVKSPSPVTKSNSKASSPNTRQSSRDGLSPATDSSNTVNSTAANGVNRTLNIASTNSVKAATSTKTTSNSASPQAKKIKSTGTDSSNVSTQSQSKSMRIMFSGIDEPPSNKECHKLGLSVVKTTPVNVLIAPRFLKTVKFLQCLASTTHFVKPLWIDACIAENTIVSLEPFELVDEQLSEALRNREKLNGQKLFQGINFRLSPALKSKQQAFKDLLKSHGGSSSSRYAGDDLIVIGNASDEVSFDTFITAIQSMDASKLKQTNK</sequence>
<feature type="domain" description="BRCT" evidence="2">
    <location>
        <begin position="1"/>
        <end position="95"/>
    </location>
</feature>
<reference evidence="3 4" key="1">
    <citation type="journal article" date="2023" name="Elife">
        <title>Identification of key yeast species and microbe-microbe interactions impacting larval growth of Drosophila in the wild.</title>
        <authorList>
            <person name="Mure A."/>
            <person name="Sugiura Y."/>
            <person name="Maeda R."/>
            <person name="Honda K."/>
            <person name="Sakurai N."/>
            <person name="Takahashi Y."/>
            <person name="Watada M."/>
            <person name="Katoh T."/>
            <person name="Gotoh A."/>
            <person name="Gotoh Y."/>
            <person name="Taniguchi I."/>
            <person name="Nakamura K."/>
            <person name="Hayashi T."/>
            <person name="Katayama T."/>
            <person name="Uemura T."/>
            <person name="Hattori Y."/>
        </authorList>
    </citation>
    <scope>NUCLEOTIDE SEQUENCE [LARGE SCALE GENOMIC DNA]</scope>
    <source>
        <strain evidence="3 4">SB-73</strain>
    </source>
</reference>
<evidence type="ECO:0000313" key="4">
    <source>
        <dbReference type="Proteomes" id="UP001362899"/>
    </source>
</evidence>
<dbReference type="SMART" id="SM00292">
    <property type="entry name" value="BRCT"/>
    <property type="match status" value="6"/>
</dbReference>
<evidence type="ECO:0000313" key="3">
    <source>
        <dbReference type="EMBL" id="GMM50860.1"/>
    </source>
</evidence>
<dbReference type="PANTHER" id="PTHR47667">
    <property type="entry name" value="REGULATOR OF TY1 TRANSPOSITION PROTEIN 107"/>
    <property type="match status" value="1"/>
</dbReference>
<dbReference type="AlphaFoldDB" id="A0AAV5RH52"/>
<dbReference type="CDD" id="cd17744">
    <property type="entry name" value="BRCT_MDC1_rpt1"/>
    <property type="match status" value="1"/>
</dbReference>
<dbReference type="Pfam" id="PF12738">
    <property type="entry name" value="PTCB-BRCT"/>
    <property type="match status" value="1"/>
</dbReference>
<dbReference type="InterPro" id="IPR036420">
    <property type="entry name" value="BRCT_dom_sf"/>
</dbReference>
<dbReference type="PROSITE" id="PS50172">
    <property type="entry name" value="BRCT"/>
    <property type="match status" value="4"/>
</dbReference>
<feature type="domain" description="BRCT" evidence="2">
    <location>
        <begin position="645"/>
        <end position="703"/>
    </location>
</feature>
<feature type="compositionally biased region" description="Low complexity" evidence="1">
    <location>
        <begin position="583"/>
        <end position="602"/>
    </location>
</feature>